<dbReference type="InterPro" id="IPR055247">
    <property type="entry name" value="InsJ-like_HTH"/>
</dbReference>
<dbReference type="Gene3D" id="3.30.420.10">
    <property type="entry name" value="Ribonuclease H-like superfamily/Ribonuclease H"/>
    <property type="match status" value="1"/>
</dbReference>
<dbReference type="Pfam" id="PF00665">
    <property type="entry name" value="rve"/>
    <property type="match status" value="1"/>
</dbReference>
<dbReference type="Pfam" id="PF13333">
    <property type="entry name" value="rve_2"/>
    <property type="match status" value="1"/>
</dbReference>
<feature type="region of interest" description="Disordered" evidence="1">
    <location>
        <begin position="110"/>
        <end position="132"/>
    </location>
</feature>
<dbReference type="PROSITE" id="PS50994">
    <property type="entry name" value="INTEGRASE"/>
    <property type="match status" value="1"/>
</dbReference>
<dbReference type="Proteomes" id="UP000253872">
    <property type="component" value="Unassembled WGS sequence"/>
</dbReference>
<dbReference type="NCBIfam" id="NF033516">
    <property type="entry name" value="transpos_IS3"/>
    <property type="match status" value="1"/>
</dbReference>
<name>A0A369Y9U7_9PAST</name>
<evidence type="ECO:0000256" key="1">
    <source>
        <dbReference type="SAM" id="MobiDB-lite"/>
    </source>
</evidence>
<comment type="caution">
    <text evidence="3">The sequence shown here is derived from an EMBL/GenBank/DDBJ whole genome shotgun (WGS) entry which is preliminary data.</text>
</comment>
<dbReference type="Gene3D" id="1.10.10.10">
    <property type="entry name" value="Winged helix-like DNA-binding domain superfamily/Winged helix DNA-binding domain"/>
    <property type="match status" value="1"/>
</dbReference>
<dbReference type="AlphaFoldDB" id="A0A369Y9U7"/>
<accession>A0A369Y9U7</accession>
<protein>
    <submittedName>
        <fullName evidence="3">IS3 family transposase</fullName>
    </submittedName>
</protein>
<dbReference type="SUPFAM" id="SSF53098">
    <property type="entry name" value="Ribonuclease H-like"/>
    <property type="match status" value="1"/>
</dbReference>
<dbReference type="GO" id="GO:0015074">
    <property type="term" value="P:DNA integration"/>
    <property type="evidence" value="ECO:0007669"/>
    <property type="project" value="InterPro"/>
</dbReference>
<dbReference type="EMBL" id="QEPN01000012">
    <property type="protein sequence ID" value="RDE69795.1"/>
    <property type="molecule type" value="Genomic_DNA"/>
</dbReference>
<feature type="compositionally biased region" description="Basic residues" evidence="1">
    <location>
        <begin position="112"/>
        <end position="124"/>
    </location>
</feature>
<dbReference type="InterPro" id="IPR012337">
    <property type="entry name" value="RNaseH-like_sf"/>
</dbReference>
<dbReference type="STRING" id="1035839.GCA_000238795_01291"/>
<dbReference type="PANTHER" id="PTHR46889">
    <property type="entry name" value="TRANSPOSASE INSF FOR INSERTION SEQUENCE IS3B-RELATED"/>
    <property type="match status" value="1"/>
</dbReference>
<dbReference type="SUPFAM" id="SSF48295">
    <property type="entry name" value="TrpR-like"/>
    <property type="match status" value="1"/>
</dbReference>
<reference evidence="3 4" key="1">
    <citation type="submission" date="2018-05" db="EMBL/GenBank/DDBJ databases">
        <title>Draft Genome Sequences for a Diverse set of 7 Haemophilus Species.</title>
        <authorList>
            <person name="Nichols M."/>
            <person name="Topaz N."/>
            <person name="Wang X."/>
            <person name="Wang X."/>
            <person name="Boxrud D."/>
        </authorList>
    </citation>
    <scope>NUCLEOTIDE SEQUENCE [LARGE SCALE GENOMIC DNA]</scope>
    <source>
        <strain evidence="3 4">C2002001239</strain>
    </source>
</reference>
<dbReference type="InterPro" id="IPR050900">
    <property type="entry name" value="Transposase_IS3/IS150/IS904"/>
</dbReference>
<dbReference type="PANTHER" id="PTHR46889:SF4">
    <property type="entry name" value="TRANSPOSASE INSO FOR INSERTION SEQUENCE ELEMENT IS911B-RELATED"/>
    <property type="match status" value="1"/>
</dbReference>
<dbReference type="RefSeq" id="WP_111404485.1">
    <property type="nucleotide sequence ID" value="NZ_QEPN01000012.1"/>
</dbReference>
<gene>
    <name evidence="3" type="ORF">DPV93_10595</name>
</gene>
<organism evidence="3 4">
    <name type="scientific">Haemophilus sputorum</name>
    <dbReference type="NCBI Taxonomy" id="1078480"/>
    <lineage>
        <taxon>Bacteria</taxon>
        <taxon>Pseudomonadati</taxon>
        <taxon>Pseudomonadota</taxon>
        <taxon>Gammaproteobacteria</taxon>
        <taxon>Pasteurellales</taxon>
        <taxon>Pasteurellaceae</taxon>
        <taxon>Haemophilus</taxon>
    </lineage>
</organism>
<dbReference type="InterPro" id="IPR001584">
    <property type="entry name" value="Integrase_cat-core"/>
</dbReference>
<dbReference type="InterPro" id="IPR048020">
    <property type="entry name" value="Transpos_IS3"/>
</dbReference>
<evidence type="ECO:0000313" key="4">
    <source>
        <dbReference type="Proteomes" id="UP000253872"/>
    </source>
</evidence>
<evidence type="ECO:0000259" key="2">
    <source>
        <dbReference type="PROSITE" id="PS50994"/>
    </source>
</evidence>
<dbReference type="InterPro" id="IPR036397">
    <property type="entry name" value="RNaseH_sf"/>
</dbReference>
<evidence type="ECO:0000313" key="3">
    <source>
        <dbReference type="EMBL" id="RDE69795.1"/>
    </source>
</evidence>
<dbReference type="Pfam" id="PF13518">
    <property type="entry name" value="HTH_28"/>
    <property type="match status" value="1"/>
</dbReference>
<sequence>MTKYNQLFKQQVVNFYFEHHENLAFTLKHFNLASKTVRYWIAQYKYSGTNGLAVLHRKRLYSPEFKHSVVQSILSSRFSMENAALYFGIASSGTISQWLKAFRKNGINGLHPKPKGRPSMKPKYAKMPPPPKTEEERLRLRILELEAEVAFLKKLDEIIKRDEAKTAETVQSLRVHYPLEILLPIAKLARSTFFYHRQSKPDKNSTLKARIRDIKQAEPNYGYRRVSAKLVGVNHKLIQRLIQEMDLQVCTNKLRKYSSYKGEQGKIAPNLLQRDFSASKPNEKWLTDITEFRVKDEKLYFSPILDCFNNELIAYGLSRRPNGMLVQEMLLQAVEKLPRNANLILHSDQGIHYQMQSYQRLLAKNRISQSMSRKGNCLDNAAMESFFGRMKTECFHGKSFTNIDELKKVINDYVRYYNEERIQLKLKGLSPIQYRKQSFK</sequence>
<proteinExistence type="predicted"/>
<dbReference type="InterPro" id="IPR036388">
    <property type="entry name" value="WH-like_DNA-bd_sf"/>
</dbReference>
<dbReference type="GO" id="GO:0043565">
    <property type="term" value="F:sequence-specific DNA binding"/>
    <property type="evidence" value="ECO:0007669"/>
    <property type="project" value="InterPro"/>
</dbReference>
<dbReference type="InterPro" id="IPR010921">
    <property type="entry name" value="Trp_repressor/repl_initiator"/>
</dbReference>
<feature type="domain" description="Integrase catalytic" evidence="2">
    <location>
        <begin position="277"/>
        <end position="439"/>
    </location>
</feature>